<organism evidence="14 15">
    <name type="scientific">Microbotryum silenes-dioicae</name>
    <dbReference type="NCBI Taxonomy" id="796604"/>
    <lineage>
        <taxon>Eukaryota</taxon>
        <taxon>Fungi</taxon>
        <taxon>Dikarya</taxon>
        <taxon>Basidiomycota</taxon>
        <taxon>Pucciniomycotina</taxon>
        <taxon>Microbotryomycetes</taxon>
        <taxon>Microbotryales</taxon>
        <taxon>Microbotryaceae</taxon>
        <taxon>Microbotryum</taxon>
    </lineage>
</organism>
<feature type="domain" description="Glycosyl transferase family 28 C-terminal" evidence="13">
    <location>
        <begin position="21"/>
        <end position="126"/>
    </location>
</feature>
<evidence type="ECO:0000313" key="15">
    <source>
        <dbReference type="Proteomes" id="UP000249464"/>
    </source>
</evidence>
<evidence type="ECO:0000259" key="13">
    <source>
        <dbReference type="Pfam" id="PF04101"/>
    </source>
</evidence>
<sequence>MPTPSTLTAPLLPPPPPNPRTLLLTVGSTSFTPLVTSLLSTSVLTTLSSLGIEFVVAQIGNSDLPTCSKPGSTSTDDETWVVGSNRLVVQGRELKVEVLRFSNDLESKVAGSDWVIAHAGAGSILSFIRPVPTINTKTTTTCRTENVHRKLFLIPNSTLMDSHQSDLADEFERYDWVEVIREPVIVRGGIEGESRKRKFWQKFFCDPFILIINLLLHSQRKLNTVFKEYLNSSSQTSKNASTTTTTTKSISTSTPIPPFDPFKIRTILDQVAGYV</sequence>
<evidence type="ECO:0000256" key="9">
    <source>
        <dbReference type="ARBA" id="ARBA00024804"/>
    </source>
</evidence>
<evidence type="ECO:0000256" key="3">
    <source>
        <dbReference type="ARBA" id="ARBA00011198"/>
    </source>
</evidence>
<dbReference type="InterPro" id="IPR039042">
    <property type="entry name" value="Alg13-like"/>
</dbReference>
<keyword evidence="8 12" id="KW-0256">Endoplasmic reticulum</keyword>
<dbReference type="GO" id="GO:0004577">
    <property type="term" value="F:N-acetylglucosaminyldiphosphodolichol N-acetylglucosaminyltransferase activity"/>
    <property type="evidence" value="ECO:0007669"/>
    <property type="project" value="UniProtKB-EC"/>
</dbReference>
<dbReference type="AlphaFoldDB" id="A0A2X0MQH4"/>
<evidence type="ECO:0000256" key="10">
    <source>
        <dbReference type="ARBA" id="ARBA00032061"/>
    </source>
</evidence>
<reference evidence="14 15" key="1">
    <citation type="submission" date="2016-11" db="EMBL/GenBank/DDBJ databases">
        <authorList>
            <person name="Jaros S."/>
            <person name="Januszkiewicz K."/>
            <person name="Wedrychowicz H."/>
        </authorList>
    </citation>
    <scope>NUCLEOTIDE SEQUENCE [LARGE SCALE GENOMIC DNA]</scope>
</reference>
<evidence type="ECO:0000256" key="6">
    <source>
        <dbReference type="ARBA" id="ARBA00022676"/>
    </source>
</evidence>
<dbReference type="Pfam" id="PF04101">
    <property type="entry name" value="Glyco_tran_28_C"/>
    <property type="match status" value="1"/>
</dbReference>
<evidence type="ECO:0000313" key="14">
    <source>
        <dbReference type="EMBL" id="SGZ27005.1"/>
    </source>
</evidence>
<evidence type="ECO:0000256" key="7">
    <source>
        <dbReference type="ARBA" id="ARBA00022679"/>
    </source>
</evidence>
<dbReference type="PANTHER" id="PTHR12867:SF6">
    <property type="entry name" value="N-ACETYLGLUCOSAMINYLDIPHOSPHODOLICHOL N-ACETYLGLUCOSAMINYLTRANSFERASE"/>
    <property type="match status" value="1"/>
</dbReference>
<dbReference type="GO" id="GO:0005783">
    <property type="term" value="C:endoplasmic reticulum"/>
    <property type="evidence" value="ECO:0007669"/>
    <property type="project" value="UniProtKB-SubCell"/>
</dbReference>
<dbReference type="Gene3D" id="3.40.50.2000">
    <property type="entry name" value="Glycogen Phosphorylase B"/>
    <property type="match status" value="1"/>
</dbReference>
<evidence type="ECO:0000256" key="4">
    <source>
        <dbReference type="ARBA" id="ARBA00012614"/>
    </source>
</evidence>
<dbReference type="GO" id="GO:0006488">
    <property type="term" value="P:dolichol-linked oligosaccharide biosynthetic process"/>
    <property type="evidence" value="ECO:0007669"/>
    <property type="project" value="InterPro"/>
</dbReference>
<dbReference type="EMBL" id="FQNC01000087">
    <property type="protein sequence ID" value="SGZ27005.1"/>
    <property type="molecule type" value="Genomic_DNA"/>
</dbReference>
<keyword evidence="7 12" id="KW-0808">Transferase</keyword>
<protein>
    <recommendedName>
        <fullName evidence="5 12">UDP-N-acetylglucosamine transferase subunit ALG13</fullName>
        <ecNumber evidence="4 12">2.4.1.141</ecNumber>
    </recommendedName>
    <alternativeName>
        <fullName evidence="10 12">Asparagine-linked glycosylation protein 13</fullName>
    </alternativeName>
</protein>
<evidence type="ECO:0000256" key="8">
    <source>
        <dbReference type="ARBA" id="ARBA00022824"/>
    </source>
</evidence>
<keyword evidence="6 12" id="KW-0328">Glycosyltransferase</keyword>
<dbReference type="STRING" id="796604.A0A2X0MQH4"/>
<evidence type="ECO:0000256" key="11">
    <source>
        <dbReference type="ARBA" id="ARBA00048184"/>
    </source>
</evidence>
<dbReference type="InterPro" id="IPR007235">
    <property type="entry name" value="Glyco_trans_28_C"/>
</dbReference>
<name>A0A2X0MQH4_9BASI</name>
<evidence type="ECO:0000256" key="1">
    <source>
        <dbReference type="ARBA" id="ARBA00004240"/>
    </source>
</evidence>
<dbReference type="EC" id="2.4.1.141" evidence="4 12"/>
<dbReference type="PANTHER" id="PTHR12867">
    <property type="entry name" value="GLYCOSYL TRANSFERASE-RELATED"/>
    <property type="match status" value="1"/>
</dbReference>
<evidence type="ECO:0000256" key="5">
    <source>
        <dbReference type="ARBA" id="ARBA00017468"/>
    </source>
</evidence>
<evidence type="ECO:0000256" key="12">
    <source>
        <dbReference type="RuleBase" id="RU362128"/>
    </source>
</evidence>
<proteinExistence type="inferred from homology"/>
<comment type="similarity">
    <text evidence="2 12">Belongs to the glycosyltransferase 28 family.</text>
</comment>
<comment type="catalytic activity">
    <reaction evidence="11">
        <text>an N-acetyl-alpha-D-glucosaminyl-diphospho-di-trans,poly-cis-dolichol + UDP-N-acetyl-alpha-D-glucosamine = an N,N'-diacetylchitobiosyl-diphospho-di-trans,poly-cis-dolichol + UDP + H(+)</text>
        <dbReference type="Rhea" id="RHEA:23380"/>
        <dbReference type="Rhea" id="RHEA-COMP:19507"/>
        <dbReference type="Rhea" id="RHEA-COMP:19510"/>
        <dbReference type="ChEBI" id="CHEBI:15378"/>
        <dbReference type="ChEBI" id="CHEBI:57269"/>
        <dbReference type="ChEBI" id="CHEBI:57705"/>
        <dbReference type="ChEBI" id="CHEBI:58223"/>
        <dbReference type="ChEBI" id="CHEBI:58427"/>
        <dbReference type="EC" id="2.4.1.141"/>
    </reaction>
</comment>
<evidence type="ECO:0000256" key="2">
    <source>
        <dbReference type="ARBA" id="ARBA00006962"/>
    </source>
</evidence>
<accession>A0A2X0MQH4</accession>
<dbReference type="Proteomes" id="UP000249464">
    <property type="component" value="Unassembled WGS sequence"/>
</dbReference>
<comment type="subunit">
    <text evidence="3 12">Heterodimer with ALG14 to form a functional enzyme.</text>
</comment>
<keyword evidence="15" id="KW-1185">Reference proteome</keyword>
<comment type="subcellular location">
    <subcellularLocation>
        <location evidence="1 12">Endoplasmic reticulum</location>
    </subcellularLocation>
</comment>
<comment type="function">
    <text evidence="9 12">Involved in protein N-glycosylation. Essential for the second step of the dolichol-linked oligosaccharide pathway.</text>
</comment>
<gene>
    <name evidence="14" type="primary">BQ5605_C025g10023</name>
    <name evidence="12" type="synonym">ALG13</name>
    <name evidence="14" type="ORF">BQ5605_C025G10023</name>
</gene>